<feature type="transmembrane region" description="Helical" evidence="14">
    <location>
        <begin position="21"/>
        <end position="43"/>
    </location>
</feature>
<evidence type="ECO:0000313" key="17">
    <source>
        <dbReference type="EMBL" id="MEL0658188.1"/>
    </source>
</evidence>
<dbReference type="Pfam" id="PF03717">
    <property type="entry name" value="PBP_dimer"/>
    <property type="match status" value="1"/>
</dbReference>
<evidence type="ECO:0000259" key="16">
    <source>
        <dbReference type="Pfam" id="PF03717"/>
    </source>
</evidence>
<name>A0ABU9H8J5_9GAMM</name>
<keyword evidence="12 14" id="KW-0472">Membrane</keyword>
<dbReference type="SUPFAM" id="SSF56601">
    <property type="entry name" value="beta-lactamase/transpeptidase-like"/>
    <property type="match status" value="1"/>
</dbReference>
<feature type="binding site" evidence="14">
    <location>
        <position position="355"/>
    </location>
    <ligand>
        <name>Zn(2+)</name>
        <dbReference type="ChEBI" id="CHEBI:29105"/>
    </ligand>
</feature>
<evidence type="ECO:0000256" key="10">
    <source>
        <dbReference type="ARBA" id="ARBA00022984"/>
    </source>
</evidence>
<evidence type="ECO:0000256" key="8">
    <source>
        <dbReference type="ARBA" id="ARBA00022801"/>
    </source>
</evidence>
<evidence type="ECO:0000259" key="15">
    <source>
        <dbReference type="Pfam" id="PF00905"/>
    </source>
</evidence>
<comment type="caution">
    <text evidence="17">The sequence shown here is derived from an EMBL/GenBank/DDBJ whole genome shotgun (WGS) entry which is preliminary data.</text>
</comment>
<keyword evidence="6 14" id="KW-0645">Protease</keyword>
<keyword evidence="11 14" id="KW-1133">Transmembrane helix</keyword>
<keyword evidence="13 14" id="KW-0961">Cell wall biogenesis/degradation</keyword>
<dbReference type="RefSeq" id="WP_341626890.1">
    <property type="nucleotide sequence ID" value="NZ_JBAKBA010000005.1"/>
</dbReference>
<feature type="binding site" evidence="14">
    <location>
        <position position="370"/>
    </location>
    <ligand>
        <name>Zn(2+)</name>
        <dbReference type="ChEBI" id="CHEBI:29105"/>
    </ligand>
</feature>
<dbReference type="HAMAP" id="MF_02081">
    <property type="entry name" value="MrdA_transpept"/>
    <property type="match status" value="1"/>
</dbReference>
<comment type="cofactor">
    <cofactor evidence="14">
        <name>Zn(2+)</name>
        <dbReference type="ChEBI" id="CHEBI:29105"/>
    </cofactor>
    <text evidence="14">Binds one Zn(2+) ion per subunit.</text>
</comment>
<keyword evidence="7 14" id="KW-0812">Transmembrane</keyword>
<dbReference type="InterPro" id="IPR036138">
    <property type="entry name" value="PBP_dimer_sf"/>
</dbReference>
<evidence type="ECO:0000256" key="9">
    <source>
        <dbReference type="ARBA" id="ARBA00022960"/>
    </source>
</evidence>
<keyword evidence="8 14" id="KW-0378">Hydrolase</keyword>
<feature type="binding site" evidence="14">
    <location>
        <position position="389"/>
    </location>
    <ligand>
        <name>Zn(2+)</name>
        <dbReference type="ChEBI" id="CHEBI:29105"/>
    </ligand>
</feature>
<evidence type="ECO:0000256" key="5">
    <source>
        <dbReference type="ARBA" id="ARBA00022645"/>
    </source>
</evidence>
<feature type="binding site" evidence="14">
    <location>
        <position position="376"/>
    </location>
    <ligand>
        <name>Zn(2+)</name>
        <dbReference type="ChEBI" id="CHEBI:29105"/>
    </ligand>
</feature>
<evidence type="ECO:0000256" key="14">
    <source>
        <dbReference type="HAMAP-Rule" id="MF_02081"/>
    </source>
</evidence>
<feature type="active site" description="Acyl-ester intermediate" evidence="14">
    <location>
        <position position="331"/>
    </location>
</feature>
<reference evidence="17 18" key="1">
    <citation type="submission" date="2024-02" db="EMBL/GenBank/DDBJ databases">
        <title>Bacteria isolated from the canopy kelp, Nereocystis luetkeana.</title>
        <authorList>
            <person name="Pfister C.A."/>
            <person name="Younker I.T."/>
            <person name="Light S.H."/>
        </authorList>
    </citation>
    <scope>NUCLEOTIDE SEQUENCE [LARGE SCALE GENOMIC DNA]</scope>
    <source>
        <strain evidence="17 18">TI.2.07</strain>
    </source>
</reference>
<dbReference type="PANTHER" id="PTHR30627">
    <property type="entry name" value="PEPTIDOGLYCAN D,D-TRANSPEPTIDASE"/>
    <property type="match status" value="1"/>
</dbReference>
<gene>
    <name evidence="14 17" type="primary">mrdA</name>
    <name evidence="17" type="ORF">V6255_03455</name>
</gene>
<evidence type="ECO:0000256" key="13">
    <source>
        <dbReference type="ARBA" id="ARBA00023316"/>
    </source>
</evidence>
<dbReference type="Gene3D" id="3.40.710.10">
    <property type="entry name" value="DD-peptidase/beta-lactamase superfamily"/>
    <property type="match status" value="1"/>
</dbReference>
<keyword evidence="4 14" id="KW-0997">Cell inner membrane</keyword>
<keyword evidence="18" id="KW-1185">Reference proteome</keyword>
<keyword evidence="14" id="KW-0862">Zinc</keyword>
<accession>A0ABU9H8J5</accession>
<dbReference type="InterPro" id="IPR017790">
    <property type="entry name" value="Penicillin-binding_protein_2"/>
</dbReference>
<protein>
    <recommendedName>
        <fullName evidence="14">Peptidoglycan D,D-transpeptidase MrdA</fullName>
        <ecNumber evidence="14">3.4.16.4</ecNumber>
    </recommendedName>
    <alternativeName>
        <fullName evidence="14">Penicillin-binding protein 2</fullName>
        <shortName evidence="14">PBP-2</shortName>
    </alternativeName>
</protein>
<dbReference type="InterPro" id="IPR050515">
    <property type="entry name" value="Beta-lactam/transpept"/>
</dbReference>
<dbReference type="Gene3D" id="3.30.1390.30">
    <property type="entry name" value="Penicillin-binding protein 2a, domain 3"/>
    <property type="match status" value="1"/>
</dbReference>
<keyword evidence="5 14" id="KW-0121">Carboxypeptidase</keyword>
<dbReference type="SUPFAM" id="SSF56519">
    <property type="entry name" value="Penicillin binding protein dimerisation domain"/>
    <property type="match status" value="1"/>
</dbReference>
<evidence type="ECO:0000256" key="1">
    <source>
        <dbReference type="ARBA" id="ARBA00004167"/>
    </source>
</evidence>
<evidence type="ECO:0000256" key="2">
    <source>
        <dbReference type="ARBA" id="ARBA00004236"/>
    </source>
</evidence>
<dbReference type="NCBIfam" id="TIGR03423">
    <property type="entry name" value="pbp2_mrdA"/>
    <property type="match status" value="1"/>
</dbReference>
<dbReference type="EC" id="3.4.16.4" evidence="14"/>
<organism evidence="17 18">
    <name type="scientific">Psychromonas arctica</name>
    <dbReference type="NCBI Taxonomy" id="168275"/>
    <lineage>
        <taxon>Bacteria</taxon>
        <taxon>Pseudomonadati</taxon>
        <taxon>Pseudomonadota</taxon>
        <taxon>Gammaproteobacteria</taxon>
        <taxon>Alteromonadales</taxon>
        <taxon>Psychromonadaceae</taxon>
        <taxon>Psychromonas</taxon>
    </lineage>
</organism>
<evidence type="ECO:0000256" key="11">
    <source>
        <dbReference type="ARBA" id="ARBA00022989"/>
    </source>
</evidence>
<dbReference type="GO" id="GO:0009002">
    <property type="term" value="F:serine-type D-Ala-D-Ala carboxypeptidase activity"/>
    <property type="evidence" value="ECO:0007669"/>
    <property type="project" value="UniProtKB-EC"/>
</dbReference>
<evidence type="ECO:0000313" key="18">
    <source>
        <dbReference type="Proteomes" id="UP001366060"/>
    </source>
</evidence>
<dbReference type="Proteomes" id="UP001366060">
    <property type="component" value="Unassembled WGS sequence"/>
</dbReference>
<feature type="domain" description="Penicillin-binding protein dimerisation" evidence="16">
    <location>
        <begin position="65"/>
        <end position="240"/>
    </location>
</feature>
<dbReference type="InterPro" id="IPR001460">
    <property type="entry name" value="PCN-bd_Tpept"/>
</dbReference>
<keyword evidence="3 14" id="KW-1003">Cell membrane</keyword>
<evidence type="ECO:0000256" key="3">
    <source>
        <dbReference type="ARBA" id="ARBA00022475"/>
    </source>
</evidence>
<dbReference type="InterPro" id="IPR005311">
    <property type="entry name" value="PBP_dimer"/>
</dbReference>
<sequence>MKIKRNSIRNHSAESALFMRRTIVVFLGILFTVGILITNLYYLQINSFNTYKTRSNANRISVQTVPPNRGLIYDRNGVILAENRPVYSLQVIPNKTKHLQDDIERLASLLSLTEDELSDFKSKSRYSRSFKAITIRDQLTPEEVAKFTVNQHLYRGFSIQANLKRYYPFGNAFTHVLGYIAKINSRDLEKIEERGERVRYQGTHYIGKLGIERYYEDILHGQPGQRQVEVDSWGKVIRTLSFTSPVPGKDIKLNIDINLQLKAQELLGDNRGSIILMDARNGAVLSLVSAPSYDPNLFVTGISQKKYQELLESKDRPLINRATQGRYPPASTIKPQMALLALDEKVITEETKIFDPGWWVVPNSKRRFRDWKRWGHGLVDVFHAIEQSCDTFFYDTSYKLGIDRIEPFMRLFGFGEYSGLDIAEETKAIMPSRDWKRTRFNQPWYDGDTISIGIGQGYWTVTPIQLTKATAMLSKRGQNIKPHILNSIISAEETITPEYEVKQAVKLHSQRYWDVALEAMQGVTSKRRGTAYRTFGDAPYTVAGKSGTAQVINIKEDEVYDADKISERHRDNAMFVAFAPFESPEIVVTVVLENAGGGSSNAAPIARELFDEYFKEKTLAASTPEPGL</sequence>
<comment type="function">
    <text evidence="14">Catalyzes cross-linking of the peptidoglycan cell wall.</text>
</comment>
<keyword evidence="10 14" id="KW-0573">Peptidoglycan synthesis</keyword>
<keyword evidence="9 14" id="KW-0133">Cell shape</keyword>
<dbReference type="PANTHER" id="PTHR30627:SF2">
    <property type="entry name" value="PEPTIDOGLYCAN D,D-TRANSPEPTIDASE MRDA"/>
    <property type="match status" value="1"/>
</dbReference>
<dbReference type="Pfam" id="PF00905">
    <property type="entry name" value="Transpeptidase"/>
    <property type="match status" value="1"/>
</dbReference>
<keyword evidence="14" id="KW-0479">Metal-binding</keyword>
<dbReference type="Gene3D" id="3.90.1310.10">
    <property type="entry name" value="Penicillin-binding protein 2a (Domain 2)"/>
    <property type="match status" value="1"/>
</dbReference>
<comment type="catalytic activity">
    <reaction evidence="14">
        <text>Preferential cleavage: (Ac)2-L-Lys-D-Ala-|-D-Ala. Also transpeptidation of peptidyl-alanyl moieties that are N-acyl substituents of D-alanine.</text>
        <dbReference type="EC" id="3.4.16.4"/>
    </reaction>
</comment>
<comment type="pathway">
    <text evidence="14">Cell wall biogenesis; peptidoglycan biosynthesis.</text>
</comment>
<comment type="similarity">
    <text evidence="14">Belongs to the transpeptidase family. MrdA subfamily.</text>
</comment>
<dbReference type="EMBL" id="JBAKBA010000005">
    <property type="protein sequence ID" value="MEL0658188.1"/>
    <property type="molecule type" value="Genomic_DNA"/>
</dbReference>
<evidence type="ECO:0000256" key="7">
    <source>
        <dbReference type="ARBA" id="ARBA00022692"/>
    </source>
</evidence>
<feature type="domain" description="Penicillin-binding protein transpeptidase" evidence="15">
    <location>
        <begin position="272"/>
        <end position="610"/>
    </location>
</feature>
<proteinExistence type="inferred from homology"/>
<dbReference type="InterPro" id="IPR012338">
    <property type="entry name" value="Beta-lactam/transpept-like"/>
</dbReference>
<comment type="subcellular location">
    <subcellularLocation>
        <location evidence="14">Cell inner membrane</location>
        <topology evidence="14">Single-pass membrane protein</topology>
    </subcellularLocation>
    <subcellularLocation>
        <location evidence="2">Cell membrane</location>
    </subcellularLocation>
    <subcellularLocation>
        <location evidence="1">Membrane</location>
        <topology evidence="1">Single-pass membrane protein</topology>
    </subcellularLocation>
</comment>
<evidence type="ECO:0000256" key="4">
    <source>
        <dbReference type="ARBA" id="ARBA00022519"/>
    </source>
</evidence>
<evidence type="ECO:0000256" key="12">
    <source>
        <dbReference type="ARBA" id="ARBA00023136"/>
    </source>
</evidence>
<evidence type="ECO:0000256" key="6">
    <source>
        <dbReference type="ARBA" id="ARBA00022670"/>
    </source>
</evidence>